<feature type="domain" description="CHY-type" evidence="5">
    <location>
        <begin position="8"/>
        <end position="88"/>
    </location>
</feature>
<dbReference type="EMBL" id="BTGD01000003">
    <property type="protein sequence ID" value="GMM55050.1"/>
    <property type="molecule type" value="Genomic_DNA"/>
</dbReference>
<dbReference type="GO" id="GO:0045041">
    <property type="term" value="P:protein import into mitochondrial intermembrane space"/>
    <property type="evidence" value="ECO:0007669"/>
    <property type="project" value="TreeGrafter"/>
</dbReference>
<accession>A0AAV5RUE5</accession>
<evidence type="ECO:0000313" key="6">
    <source>
        <dbReference type="EMBL" id="GMM55050.1"/>
    </source>
</evidence>
<keyword evidence="7" id="KW-1185">Reference proteome</keyword>
<dbReference type="PROSITE" id="PS51266">
    <property type="entry name" value="ZF_CHY"/>
    <property type="match status" value="1"/>
</dbReference>
<dbReference type="AlphaFoldDB" id="A0AAV5RUE5"/>
<dbReference type="SUPFAM" id="SSF161219">
    <property type="entry name" value="CHY zinc finger-like"/>
    <property type="match status" value="1"/>
</dbReference>
<dbReference type="InterPro" id="IPR008913">
    <property type="entry name" value="Znf_CHY"/>
</dbReference>
<dbReference type="InterPro" id="IPR037274">
    <property type="entry name" value="Znf_CHY_sf"/>
</dbReference>
<dbReference type="Pfam" id="PF05495">
    <property type="entry name" value="zf-CHY"/>
    <property type="match status" value="1"/>
</dbReference>
<dbReference type="PANTHER" id="PTHR28082">
    <property type="entry name" value="ZINC FINGER PROTEIN"/>
    <property type="match status" value="1"/>
</dbReference>
<dbReference type="PANTHER" id="PTHR28082:SF1">
    <property type="entry name" value="HELPER OF TIM PROTEIN 13"/>
    <property type="match status" value="1"/>
</dbReference>
<evidence type="ECO:0000313" key="7">
    <source>
        <dbReference type="Proteomes" id="UP001377567"/>
    </source>
</evidence>
<keyword evidence="2 4" id="KW-0863">Zinc-finger</keyword>
<reference evidence="6 7" key="1">
    <citation type="journal article" date="2023" name="Elife">
        <title>Identification of key yeast species and microbe-microbe interactions impacting larval growth of Drosophila in the wild.</title>
        <authorList>
            <person name="Mure A."/>
            <person name="Sugiura Y."/>
            <person name="Maeda R."/>
            <person name="Honda K."/>
            <person name="Sakurai N."/>
            <person name="Takahashi Y."/>
            <person name="Watada M."/>
            <person name="Katoh T."/>
            <person name="Gotoh A."/>
            <person name="Gotoh Y."/>
            <person name="Taniguchi I."/>
            <person name="Nakamura K."/>
            <person name="Hayashi T."/>
            <person name="Katayama T."/>
            <person name="Uemura T."/>
            <person name="Hattori Y."/>
        </authorList>
    </citation>
    <scope>NUCLEOTIDE SEQUENCE [LARGE SCALE GENOMIC DNA]</scope>
    <source>
        <strain evidence="6 7">KH-74</strain>
    </source>
</reference>
<name>A0AAV5RUE5_MAUHU</name>
<proteinExistence type="predicted"/>
<dbReference type="GO" id="GO:0008270">
    <property type="term" value="F:zinc ion binding"/>
    <property type="evidence" value="ECO:0007669"/>
    <property type="project" value="UniProtKB-KW"/>
</dbReference>
<organism evidence="6 7">
    <name type="scientific">Maudiozyma humilis</name>
    <name type="common">Sour dough yeast</name>
    <name type="synonym">Kazachstania humilis</name>
    <dbReference type="NCBI Taxonomy" id="51915"/>
    <lineage>
        <taxon>Eukaryota</taxon>
        <taxon>Fungi</taxon>
        <taxon>Dikarya</taxon>
        <taxon>Ascomycota</taxon>
        <taxon>Saccharomycotina</taxon>
        <taxon>Saccharomycetes</taxon>
        <taxon>Saccharomycetales</taxon>
        <taxon>Saccharomycetaceae</taxon>
        <taxon>Maudiozyma</taxon>
    </lineage>
</organism>
<evidence type="ECO:0000256" key="2">
    <source>
        <dbReference type="ARBA" id="ARBA00022771"/>
    </source>
</evidence>
<keyword evidence="3" id="KW-0862">Zinc</keyword>
<dbReference type="InterPro" id="IPR016694">
    <property type="entry name" value="UCP017292"/>
</dbReference>
<evidence type="ECO:0000259" key="5">
    <source>
        <dbReference type="PROSITE" id="PS51266"/>
    </source>
</evidence>
<evidence type="ECO:0000256" key="1">
    <source>
        <dbReference type="ARBA" id="ARBA00022723"/>
    </source>
</evidence>
<dbReference type="PIRSF" id="PIRSF017292">
    <property type="entry name" value="UCP017292_Znf_CHY"/>
    <property type="match status" value="1"/>
</dbReference>
<dbReference type="InterPro" id="IPR052604">
    <property type="entry name" value="Mito_Tim_assembly_helper"/>
</dbReference>
<evidence type="ECO:0000256" key="4">
    <source>
        <dbReference type="PROSITE-ProRule" id="PRU00601"/>
    </source>
</evidence>
<sequence>MTIVKGKTIDAETRCVHWHSDLDIIALKFKCCGEYYPCHECHEETAGHPPERYSIADPAESQLPVVLCGKCGNEMTFEEYVKDVKCTACAAQFNPGCKLHYELYFEDI</sequence>
<protein>
    <submittedName>
        <fullName evidence="6">Hot13 protein</fullName>
    </submittedName>
</protein>
<dbReference type="Proteomes" id="UP001377567">
    <property type="component" value="Unassembled WGS sequence"/>
</dbReference>
<gene>
    <name evidence="6" type="ORF">DAKH74_016660</name>
</gene>
<evidence type="ECO:0000256" key="3">
    <source>
        <dbReference type="ARBA" id="ARBA00022833"/>
    </source>
</evidence>
<keyword evidence="1" id="KW-0479">Metal-binding</keyword>
<comment type="caution">
    <text evidence="6">The sequence shown here is derived from an EMBL/GenBank/DDBJ whole genome shotgun (WGS) entry which is preliminary data.</text>
</comment>
<dbReference type="GO" id="GO:0005758">
    <property type="term" value="C:mitochondrial intermembrane space"/>
    <property type="evidence" value="ECO:0007669"/>
    <property type="project" value="TreeGrafter"/>
</dbReference>